<reference evidence="2 3" key="1">
    <citation type="journal article" date="2018" name="Elife">
        <title>Firefly genomes illuminate parallel origins of bioluminescence in beetles.</title>
        <authorList>
            <person name="Fallon T.R."/>
            <person name="Lower S.E."/>
            <person name="Chang C.H."/>
            <person name="Bessho-Uehara M."/>
            <person name="Martin G.J."/>
            <person name="Bewick A.J."/>
            <person name="Behringer M."/>
            <person name="Debat H.J."/>
            <person name="Wong I."/>
            <person name="Day J.C."/>
            <person name="Suvorov A."/>
            <person name="Silva C.J."/>
            <person name="Stanger-Hall K.F."/>
            <person name="Hall D.W."/>
            <person name="Schmitz R.J."/>
            <person name="Nelson D.R."/>
            <person name="Lewis S.M."/>
            <person name="Shigenobu S."/>
            <person name="Bybee S.M."/>
            <person name="Larracuente A.M."/>
            <person name="Oba Y."/>
            <person name="Weng J.K."/>
        </authorList>
    </citation>
    <scope>NUCLEOTIDE SEQUENCE [LARGE SCALE GENOMIC DNA]</scope>
    <source>
        <strain evidence="2">1611_PpyrPB1</strain>
        <tissue evidence="2">Whole body</tissue>
    </source>
</reference>
<dbReference type="EMBL" id="VVIM01000011">
    <property type="protein sequence ID" value="KAB0791276.1"/>
    <property type="molecule type" value="Genomic_DNA"/>
</dbReference>
<evidence type="ECO:0000313" key="3">
    <source>
        <dbReference type="Proteomes" id="UP000327044"/>
    </source>
</evidence>
<comment type="caution">
    <text evidence="2">The sequence shown here is derived from an EMBL/GenBank/DDBJ whole genome shotgun (WGS) entry which is preliminary data.</text>
</comment>
<dbReference type="Proteomes" id="UP000327044">
    <property type="component" value="Unassembled WGS sequence"/>
</dbReference>
<accession>A0A5N4A1V0</accession>
<gene>
    <name evidence="2" type="ORF">PPYR_03076</name>
</gene>
<name>A0A5N4A1V0_PHOPY</name>
<feature type="signal peptide" evidence="1">
    <location>
        <begin position="1"/>
        <end position="16"/>
    </location>
</feature>
<sequence length="227" mass="25510">MRNVLVVATFVSLVIGKELTRHLIQISANSDQTTDLCATLDPFYKTFGCAKLDPNAQRYSCHVAPIKEYYKMDQCYFQGDGKYYSSGAKLPLTYHNGDFQLCPFQCYVGDQDAFGPVFYRTSDCVPTDQKPPLPCYTLILNAMDYFYFDFLPVFAKGKPCPTKWIYSDFPNVTSDDCSADPYGCCTFNKGATTLKVGRNFTVAPNTVCKCNCPPFVECMEPLKLIAE</sequence>
<organism evidence="2 3">
    <name type="scientific">Photinus pyralis</name>
    <name type="common">Common eastern firefly</name>
    <name type="synonym">Lampyris pyralis</name>
    <dbReference type="NCBI Taxonomy" id="7054"/>
    <lineage>
        <taxon>Eukaryota</taxon>
        <taxon>Metazoa</taxon>
        <taxon>Ecdysozoa</taxon>
        <taxon>Arthropoda</taxon>
        <taxon>Hexapoda</taxon>
        <taxon>Insecta</taxon>
        <taxon>Pterygota</taxon>
        <taxon>Neoptera</taxon>
        <taxon>Endopterygota</taxon>
        <taxon>Coleoptera</taxon>
        <taxon>Polyphaga</taxon>
        <taxon>Elateriformia</taxon>
        <taxon>Elateroidea</taxon>
        <taxon>Lampyridae</taxon>
        <taxon>Lampyrinae</taxon>
        <taxon>Photinus</taxon>
    </lineage>
</organism>
<feature type="chain" id="PRO_5024374220" evidence="1">
    <location>
        <begin position="17"/>
        <end position="227"/>
    </location>
</feature>
<dbReference type="InParanoid" id="A0A5N4A1V0"/>
<dbReference type="AlphaFoldDB" id="A0A5N4A1V0"/>
<proteinExistence type="predicted"/>
<evidence type="ECO:0000256" key="1">
    <source>
        <dbReference type="SAM" id="SignalP"/>
    </source>
</evidence>
<keyword evidence="1" id="KW-0732">Signal</keyword>
<evidence type="ECO:0000313" key="2">
    <source>
        <dbReference type="EMBL" id="KAB0791276.1"/>
    </source>
</evidence>
<protein>
    <submittedName>
        <fullName evidence="2">Uncharacterized protein</fullName>
    </submittedName>
</protein>
<keyword evidence="3" id="KW-1185">Reference proteome</keyword>